<dbReference type="EMBL" id="KV918918">
    <property type="protein sequence ID" value="OSX75095.1"/>
    <property type="molecule type" value="Genomic_DNA"/>
</dbReference>
<feature type="binding site" evidence="9">
    <location>
        <position position="197"/>
    </location>
    <ligand>
        <name>substrate</name>
    </ligand>
</feature>
<dbReference type="AlphaFoldDB" id="A0A1X6P2W1"/>
<dbReference type="GO" id="GO:0002949">
    <property type="term" value="P:tRNA threonylcarbamoyladenosine modification"/>
    <property type="evidence" value="ECO:0007669"/>
    <property type="project" value="UniProtKB-UniRule"/>
</dbReference>
<evidence type="ECO:0000259" key="11">
    <source>
        <dbReference type="Pfam" id="PF00814"/>
    </source>
</evidence>
<dbReference type="FunFam" id="3.30.420.40:FF:000038">
    <property type="entry name" value="Probable tRNA N6-adenosine threonylcarbamoyltransferase"/>
    <property type="match status" value="1"/>
</dbReference>
<evidence type="ECO:0000256" key="5">
    <source>
        <dbReference type="ARBA" id="ARBA00022723"/>
    </source>
</evidence>
<comment type="subcellular location">
    <subcellularLocation>
        <location evidence="9">Cytoplasm</location>
    </subcellularLocation>
    <subcellularLocation>
        <location evidence="9">Nucleus</location>
    </subcellularLocation>
</comment>
<dbReference type="GO" id="GO:0046872">
    <property type="term" value="F:metal ion binding"/>
    <property type="evidence" value="ECO:0007669"/>
    <property type="project" value="UniProtKB-KW"/>
</dbReference>
<comment type="cofactor">
    <cofactor evidence="9">
        <name>a divalent metal cation</name>
        <dbReference type="ChEBI" id="CHEBI:60240"/>
    </cofactor>
    <text evidence="9">Binds 1 divalent metal cation per subunit.</text>
</comment>
<feature type="binding site" evidence="9">
    <location>
        <position position="178"/>
    </location>
    <ligand>
        <name>substrate</name>
    </ligand>
</feature>
<dbReference type="PRINTS" id="PR00789">
    <property type="entry name" value="OSIALOPTASE"/>
</dbReference>
<proteinExistence type="inferred from homology"/>
<feature type="compositionally biased region" description="Polar residues" evidence="10">
    <location>
        <begin position="378"/>
        <end position="387"/>
    </location>
</feature>
<dbReference type="GO" id="GO:0005634">
    <property type="term" value="C:nucleus"/>
    <property type="evidence" value="ECO:0007669"/>
    <property type="project" value="UniProtKB-SubCell"/>
</dbReference>
<accession>A0A1X6P2W1</accession>
<name>A0A1X6P2W1_PORUM</name>
<feature type="region of interest" description="Disordered" evidence="10">
    <location>
        <begin position="340"/>
        <end position="412"/>
    </location>
</feature>
<evidence type="ECO:0000256" key="1">
    <source>
        <dbReference type="ARBA" id="ARBA00012156"/>
    </source>
</evidence>
<dbReference type="PANTHER" id="PTHR11735:SF14">
    <property type="entry name" value="TRNA N6-ADENOSINE THREONYLCARBAMOYLTRANSFERASE"/>
    <property type="match status" value="1"/>
</dbReference>
<evidence type="ECO:0000313" key="12">
    <source>
        <dbReference type="EMBL" id="OSX75095.1"/>
    </source>
</evidence>
<evidence type="ECO:0000256" key="9">
    <source>
        <dbReference type="HAMAP-Rule" id="MF_03180"/>
    </source>
</evidence>
<dbReference type="FunFam" id="3.30.420.40:FF:000105">
    <property type="entry name" value="Probable tRNA N6-adenosine threonylcarbamoyltransferase"/>
    <property type="match status" value="1"/>
</dbReference>
<feature type="compositionally biased region" description="Gly residues" evidence="10">
    <location>
        <begin position="343"/>
        <end position="356"/>
    </location>
</feature>
<gene>
    <name evidence="12" type="ORF">BU14_0255s0003</name>
</gene>
<evidence type="ECO:0000256" key="6">
    <source>
        <dbReference type="ARBA" id="ARBA00023315"/>
    </source>
</evidence>
<comment type="catalytic activity">
    <reaction evidence="8 9">
        <text>L-threonylcarbamoyladenylate + adenosine(37) in tRNA = N(6)-L-threonylcarbamoyladenosine(37) in tRNA + AMP + H(+)</text>
        <dbReference type="Rhea" id="RHEA:37059"/>
        <dbReference type="Rhea" id="RHEA-COMP:10162"/>
        <dbReference type="Rhea" id="RHEA-COMP:10163"/>
        <dbReference type="ChEBI" id="CHEBI:15378"/>
        <dbReference type="ChEBI" id="CHEBI:73682"/>
        <dbReference type="ChEBI" id="CHEBI:74411"/>
        <dbReference type="ChEBI" id="CHEBI:74418"/>
        <dbReference type="ChEBI" id="CHEBI:456215"/>
        <dbReference type="EC" id="2.3.1.234"/>
    </reaction>
</comment>
<dbReference type="EC" id="2.3.1.234" evidence="1"/>
<evidence type="ECO:0000313" key="13">
    <source>
        <dbReference type="Proteomes" id="UP000218209"/>
    </source>
</evidence>
<evidence type="ECO:0000256" key="4">
    <source>
        <dbReference type="ARBA" id="ARBA00022694"/>
    </source>
</evidence>
<keyword evidence="6 9" id="KW-0012">Acyltransferase</keyword>
<dbReference type="GO" id="GO:0005737">
    <property type="term" value="C:cytoplasm"/>
    <property type="evidence" value="ECO:0007669"/>
    <property type="project" value="UniProtKB-SubCell"/>
</dbReference>
<dbReference type="CDD" id="cd24132">
    <property type="entry name" value="ASKHA_NBD_OSGEP_like_euk"/>
    <property type="match status" value="1"/>
</dbReference>
<keyword evidence="9" id="KW-0539">Nucleus</keyword>
<keyword evidence="13" id="KW-1185">Reference proteome</keyword>
<dbReference type="PANTHER" id="PTHR11735">
    <property type="entry name" value="TRNA N6-ADENOSINE THREONYLCARBAMOYLTRANSFERASE"/>
    <property type="match status" value="1"/>
</dbReference>
<feature type="binding site" evidence="9">
    <location>
        <position position="291"/>
    </location>
    <ligand>
        <name>substrate</name>
    </ligand>
</feature>
<keyword evidence="3 9" id="KW-0808">Transferase</keyword>
<dbReference type="InterPro" id="IPR034680">
    <property type="entry name" value="Kae1_archaea_euk"/>
</dbReference>
<dbReference type="GO" id="GO:0061711">
    <property type="term" value="F:tRNA N(6)-L-threonylcarbamoyladenine synthase activity"/>
    <property type="evidence" value="ECO:0007669"/>
    <property type="project" value="UniProtKB-EC"/>
</dbReference>
<protein>
    <recommendedName>
        <fullName evidence="1">N(6)-L-threonylcarbamoyladenine synthase</fullName>
        <ecNumber evidence="1">2.3.1.234</ecNumber>
    </recommendedName>
    <alternativeName>
        <fullName evidence="7">N6-L-threonylcarbamoyladenine synthase</fullName>
    </alternativeName>
</protein>
<dbReference type="InterPro" id="IPR043129">
    <property type="entry name" value="ATPase_NBD"/>
</dbReference>
<reference evidence="12 13" key="1">
    <citation type="submission" date="2017-03" db="EMBL/GenBank/DDBJ databases">
        <title>WGS assembly of Porphyra umbilicalis.</title>
        <authorList>
            <person name="Brawley S.H."/>
            <person name="Blouin N.A."/>
            <person name="Ficko-Blean E."/>
            <person name="Wheeler G.L."/>
            <person name="Lohr M."/>
            <person name="Goodson H.V."/>
            <person name="Jenkins J.W."/>
            <person name="Blaby-Haas C.E."/>
            <person name="Helliwell K.E."/>
            <person name="Chan C."/>
            <person name="Marriage T."/>
            <person name="Bhattacharya D."/>
            <person name="Klein A.S."/>
            <person name="Badis Y."/>
            <person name="Brodie J."/>
            <person name="Cao Y."/>
            <person name="Collen J."/>
            <person name="Dittami S.M."/>
            <person name="Gachon C.M."/>
            <person name="Green B.R."/>
            <person name="Karpowicz S."/>
            <person name="Kim J.W."/>
            <person name="Kudahl U."/>
            <person name="Lin S."/>
            <person name="Michel G."/>
            <person name="Mittag M."/>
            <person name="Olson B.J."/>
            <person name="Pangilinan J."/>
            <person name="Peng Y."/>
            <person name="Qiu H."/>
            <person name="Shu S."/>
            <person name="Singer J.T."/>
            <person name="Smith A.G."/>
            <person name="Sprecher B.N."/>
            <person name="Wagner V."/>
            <person name="Wang W."/>
            <person name="Wang Z.-Y."/>
            <person name="Yan J."/>
            <person name="Yarish C."/>
            <person name="Zoeuner-Riek S."/>
            <person name="Zhuang Y."/>
            <person name="Zou Y."/>
            <person name="Lindquist E.A."/>
            <person name="Grimwood J."/>
            <person name="Barry K."/>
            <person name="Rokhsar D.S."/>
            <person name="Schmutz J."/>
            <person name="Stiller J.W."/>
            <person name="Grossman A.R."/>
            <person name="Prochnik S.E."/>
        </authorList>
    </citation>
    <scope>NUCLEOTIDE SEQUENCE [LARGE SCALE GENOMIC DNA]</scope>
    <source>
        <strain evidence="12">4086291</strain>
    </source>
</reference>
<keyword evidence="5 9" id="KW-0479">Metal-binding</keyword>
<dbReference type="SUPFAM" id="SSF53067">
    <property type="entry name" value="Actin-like ATPase domain"/>
    <property type="match status" value="1"/>
</dbReference>
<keyword evidence="2 9" id="KW-0963">Cytoplasm</keyword>
<feature type="binding site" evidence="9">
    <location>
        <position position="129"/>
    </location>
    <ligand>
        <name>a divalent metal cation</name>
        <dbReference type="ChEBI" id="CHEBI:60240"/>
    </ligand>
</feature>
<keyword evidence="4 9" id="KW-0819">tRNA processing</keyword>
<organism evidence="12 13">
    <name type="scientific">Porphyra umbilicalis</name>
    <name type="common">Purple laver</name>
    <name type="synonym">Red alga</name>
    <dbReference type="NCBI Taxonomy" id="2786"/>
    <lineage>
        <taxon>Eukaryota</taxon>
        <taxon>Rhodophyta</taxon>
        <taxon>Bangiophyceae</taxon>
        <taxon>Bangiales</taxon>
        <taxon>Bangiaceae</taxon>
        <taxon>Porphyra</taxon>
    </lineage>
</organism>
<comment type="similarity">
    <text evidence="9">Belongs to the KAE1 / TsaD family.</text>
</comment>
<sequence>MASSPSPPAPKRAHTRLLCLGIESSANKIGVGIVADNGDILANVRRTYVAPQGHGFLPAATAAHHRAVAVPLIREALATAGITRHDLGLLAYTAGPGMGAPLRAGATVARVLASLWALPLARVNHCVAHVEMGRLVTAADDPVVLYVSGGNTQVIAYAGGRYRIFGETIDVAVGNALDRFARAVGLSNDPAPGWNIEVAARGAAAGGRVPRFLPLPYVVKGMDVSFSGLLSAVEAVVAGGALVADGGEHTVGDLCFSMQETVFAALVEITERALAHTGQRQVLVVGGVGCNLRLQEMLRLMVEARGGTALATDDRYCIDNGAMIAWTGLLQWQSRGVAATRARGGGGGGGGGGDGGGHSDGEAAGKPDPLATGDTGWNAASATCTQRYRTDEVEVTWRPFDPPARRPEGEGA</sequence>
<dbReference type="GO" id="GO:0000408">
    <property type="term" value="C:EKC/KEOPS complex"/>
    <property type="evidence" value="ECO:0007669"/>
    <property type="project" value="InterPro"/>
</dbReference>
<dbReference type="HAMAP" id="MF_01446">
    <property type="entry name" value="Kae1"/>
    <property type="match status" value="1"/>
</dbReference>
<evidence type="ECO:0000256" key="10">
    <source>
        <dbReference type="SAM" id="MobiDB-lite"/>
    </source>
</evidence>
<dbReference type="InterPro" id="IPR000905">
    <property type="entry name" value="Gcp-like_dom"/>
</dbReference>
<feature type="compositionally biased region" description="Basic and acidic residues" evidence="10">
    <location>
        <begin position="403"/>
        <end position="412"/>
    </location>
</feature>
<dbReference type="Gene3D" id="3.30.420.40">
    <property type="match status" value="2"/>
</dbReference>
<feature type="binding site" evidence="9">
    <location>
        <position position="125"/>
    </location>
    <ligand>
        <name>a divalent metal cation</name>
        <dbReference type="ChEBI" id="CHEBI:60240"/>
    </ligand>
</feature>
<feature type="binding site" evidence="9">
    <location>
        <position position="319"/>
    </location>
    <ligand>
        <name>a divalent metal cation</name>
        <dbReference type="ChEBI" id="CHEBI:60240"/>
    </ligand>
</feature>
<feature type="binding site" evidence="9">
    <location>
        <position position="193"/>
    </location>
    <ligand>
        <name>substrate</name>
    </ligand>
</feature>
<feature type="binding site" evidence="9">
    <location>
        <begin position="146"/>
        <end position="150"/>
    </location>
    <ligand>
        <name>substrate</name>
    </ligand>
</feature>
<evidence type="ECO:0000256" key="8">
    <source>
        <dbReference type="ARBA" id="ARBA00048117"/>
    </source>
</evidence>
<dbReference type="NCBIfam" id="TIGR00329">
    <property type="entry name" value="gcp_kae1"/>
    <property type="match status" value="1"/>
</dbReference>
<feature type="binding site" evidence="9">
    <location>
        <position position="146"/>
    </location>
    <ligand>
        <name>a divalent metal cation</name>
        <dbReference type="ChEBI" id="CHEBI:60240"/>
    </ligand>
</feature>
<evidence type="ECO:0000256" key="7">
    <source>
        <dbReference type="ARBA" id="ARBA00030439"/>
    </source>
</evidence>
<evidence type="ECO:0000256" key="3">
    <source>
        <dbReference type="ARBA" id="ARBA00022679"/>
    </source>
</evidence>
<dbReference type="Proteomes" id="UP000218209">
    <property type="component" value="Unassembled WGS sequence"/>
</dbReference>
<feature type="domain" description="Gcp-like" evidence="11">
    <location>
        <begin position="43"/>
        <end position="326"/>
    </location>
</feature>
<dbReference type="Pfam" id="PF00814">
    <property type="entry name" value="TsaD"/>
    <property type="match status" value="1"/>
</dbReference>
<evidence type="ECO:0000256" key="2">
    <source>
        <dbReference type="ARBA" id="ARBA00022490"/>
    </source>
</evidence>
<dbReference type="InterPro" id="IPR017861">
    <property type="entry name" value="KAE1/TsaD"/>
</dbReference>
<dbReference type="OrthoDB" id="10254073at2759"/>